<proteinExistence type="predicted"/>
<dbReference type="Proteomes" id="UP001430919">
    <property type="component" value="Unassembled WGS sequence"/>
</dbReference>
<gene>
    <name evidence="1" type="ORF">LNQ49_04820</name>
</gene>
<name>A0ABS8MQ82_9FLAO</name>
<protein>
    <submittedName>
        <fullName evidence="1">Uncharacterized protein</fullName>
    </submittedName>
</protein>
<dbReference type="SUPFAM" id="SSF52540">
    <property type="entry name" value="P-loop containing nucleoside triphosphate hydrolases"/>
    <property type="match status" value="1"/>
</dbReference>
<dbReference type="RefSeq" id="WP_229987582.1">
    <property type="nucleotide sequence ID" value="NZ_JAJJMO010000001.1"/>
</dbReference>
<evidence type="ECO:0000313" key="1">
    <source>
        <dbReference type="EMBL" id="MCC9070919.1"/>
    </source>
</evidence>
<keyword evidence="2" id="KW-1185">Reference proteome</keyword>
<dbReference type="Pfam" id="PF24389">
    <property type="entry name" value="ORC-CDC6-like"/>
    <property type="match status" value="1"/>
</dbReference>
<dbReference type="InterPro" id="IPR056955">
    <property type="entry name" value="ORC-CDC6-like"/>
</dbReference>
<accession>A0ABS8MQ82</accession>
<evidence type="ECO:0000313" key="2">
    <source>
        <dbReference type="Proteomes" id="UP001430919"/>
    </source>
</evidence>
<reference evidence="1" key="1">
    <citation type="submission" date="2021-11" db="EMBL/GenBank/DDBJ databases">
        <title>Description of novel Flavobacterium species.</title>
        <authorList>
            <person name="Saticioglu I.B."/>
            <person name="Ay H."/>
            <person name="Altun S."/>
            <person name="Duman M."/>
        </authorList>
    </citation>
    <scope>NUCLEOTIDE SEQUENCE</scope>
    <source>
        <strain evidence="1">F-65</strain>
    </source>
</reference>
<dbReference type="EMBL" id="JAJJMO010000001">
    <property type="protein sequence ID" value="MCC9070919.1"/>
    <property type="molecule type" value="Genomic_DNA"/>
</dbReference>
<comment type="caution">
    <text evidence="1">The sequence shown here is derived from an EMBL/GenBank/DDBJ whole genome shotgun (WGS) entry which is preliminary data.</text>
</comment>
<sequence>MENTYKNPFSEYNANVMDNNMILEYWSNPFSFVEFGLTEKEVFSDPNPIVFMGGRGTGKTMFLRYCSYDVQKKLLSRDHTDPTNKLLNGAGFYIRIDGPILRSFEGFGVSDEKWLVIFTHYFELYIAKVYLAYFHSLEMDKKIDIKFTKKFFEDCSALLTGSNTSFVDLSAMISFVDSKITEINLFRSQIPLKNVEFESEFIYNSQYLIFGIADAFKKNILEVPEDFKFVLMIDEYENFLELQQRLINTLLKFVKPGITFRLGMRLEGFRTYDTISTDDFIKEGRDYRNIIFEEYLIKSSGYSKYLRDIANKRLSKIECFVQNNLIDIADFLGEKEDLVLEAIEIVGIKHEKIFSHYSIDNKDDKRLLTCIENPLLQVLNCLWFKRGKTSKEINSAMKAYLIGAADPNLSKYKMDYVDKYKLSLMFIIATIYKKDKSYYSFNTFSYLSSGIVGHFIELCRRCFQYAEFENKKTLIESGNIPKHLQSNASRDLAETELQQIRRIEKFGNKLYFFALNLGDTFKRYHRDILIRYPETNQFSVDKTLLTTSTKDAFEAAQRWSIIQRKQKTQQQSIGKKKNDIFILNRVFAPIFQFSYRTRGGFSEEYNSSEITALMEKEGIEFRLEKTRVKPITKNNSQTELGF</sequence>
<dbReference type="InterPro" id="IPR027417">
    <property type="entry name" value="P-loop_NTPase"/>
</dbReference>
<organism evidence="1 2">
    <name type="scientific">Flavobacterium pisciphilum</name>
    <dbReference type="NCBI Taxonomy" id="2893755"/>
    <lineage>
        <taxon>Bacteria</taxon>
        <taxon>Pseudomonadati</taxon>
        <taxon>Bacteroidota</taxon>
        <taxon>Flavobacteriia</taxon>
        <taxon>Flavobacteriales</taxon>
        <taxon>Flavobacteriaceae</taxon>
        <taxon>Flavobacterium</taxon>
    </lineage>
</organism>